<dbReference type="InterPro" id="IPR025736">
    <property type="entry name" value="PucR_C-HTH_dom"/>
</dbReference>
<accession>A0A0D8I9H9</accession>
<name>A0A0D8I9H9_9CLOT</name>
<evidence type="ECO:0000313" key="2">
    <source>
        <dbReference type="EMBL" id="AKL95730.1"/>
    </source>
</evidence>
<dbReference type="Proteomes" id="UP000035704">
    <property type="component" value="Chromosome"/>
</dbReference>
<protein>
    <submittedName>
        <fullName evidence="2">Sugar diacid utilization regulator</fullName>
    </submittedName>
</protein>
<dbReference type="STRING" id="84022.CACET_c22840"/>
<dbReference type="AlphaFoldDB" id="A0A0D8I9H9"/>
<dbReference type="RefSeq" id="WP_044824980.1">
    <property type="nucleotide sequence ID" value="NZ_CP009687.1"/>
</dbReference>
<dbReference type="PANTHER" id="PTHR33744">
    <property type="entry name" value="CARBOHYDRATE DIACID REGULATOR"/>
    <property type="match status" value="1"/>
</dbReference>
<dbReference type="InterPro" id="IPR051448">
    <property type="entry name" value="CdaR-like_regulators"/>
</dbReference>
<keyword evidence="3" id="KW-1185">Reference proteome</keyword>
<dbReference type="Pfam" id="PF17853">
    <property type="entry name" value="GGDEF_2"/>
    <property type="match status" value="1"/>
</dbReference>
<reference evidence="2 3" key="1">
    <citation type="submission" date="2014-10" db="EMBL/GenBank/DDBJ databases">
        <title>Genome sequence of Clostridium aceticum DSM 1496.</title>
        <authorList>
            <person name="Poehlein A."/>
            <person name="Schiel-Bengelsdorf B."/>
            <person name="Gottschalk G."/>
            <person name="Duerre P."/>
            <person name="Daniel R."/>
        </authorList>
    </citation>
    <scope>NUCLEOTIDE SEQUENCE [LARGE SCALE GENOMIC DNA]</scope>
    <source>
        <strain evidence="2 3">DSM 1496</strain>
    </source>
</reference>
<gene>
    <name evidence="2" type="ORF">CACET_c22840</name>
</gene>
<dbReference type="KEGG" id="cace:CACET_c22840"/>
<dbReference type="Pfam" id="PF13556">
    <property type="entry name" value="HTH_30"/>
    <property type="match status" value="1"/>
</dbReference>
<sequence length="542" mass="63677">MGVTVREVMASKFFKKCDLIAGAGGLDREIQAVALFDAPDGYLWFKGKEFVLTTGYLFQQHEGLFRDVVLFLSEKNSAGIAIKVDRFLKEIPQDIINLCNEINFPLISLPYETAWIDAINAVNSLAMNKYIIRINEHQYKRKKNTSTYSLAKKANEVLEILHHELGKHILLFDILEDKAYSFPNIPRYKELHYQDLIDPVFSYQKEIICEHLKIYRIKNLEDKQEETWVTMPIVVGDIEAGYLLVKEDDKKIDYYNIFSLRLAFTLLVYIYEQVYYMNSIDGKFQDEFLQEIIYGEYKSNEKIYKRANSLKLNIAKSYLAICIQQDDESIQLDKYREKIAHRIYQVFSKDKVLFGLLEENRMVILYAAHQRILKNNADIKQICQEFILNLQKDILNSRFRCGIGQSIESIVNIKKSYMESIKAIEIGTYIYPEKNLITYKELGPFRLIRRESFQGEDFKEMTEDIAPLLEQDDGEDLLLTLKTYLESESNYNLAARRLFIHSNTVRYRIEKIQQLCDLNLNDATERLKLEITLKFMKFMKHT</sequence>
<dbReference type="PATRIC" id="fig|84022.5.peg.421"/>
<proteinExistence type="inferred from homology"/>
<dbReference type="InterPro" id="IPR042070">
    <property type="entry name" value="PucR_C-HTH_sf"/>
</dbReference>
<dbReference type="EMBL" id="CP009687">
    <property type="protein sequence ID" value="AKL95730.1"/>
    <property type="molecule type" value="Genomic_DNA"/>
</dbReference>
<dbReference type="Gene3D" id="1.10.10.2840">
    <property type="entry name" value="PucR C-terminal helix-turn-helix domain"/>
    <property type="match status" value="1"/>
</dbReference>
<dbReference type="InterPro" id="IPR012914">
    <property type="entry name" value="PucR_dom"/>
</dbReference>
<dbReference type="Pfam" id="PF07905">
    <property type="entry name" value="PucR"/>
    <property type="match status" value="1"/>
</dbReference>
<dbReference type="InterPro" id="IPR041522">
    <property type="entry name" value="CdaR_GGDEF"/>
</dbReference>
<evidence type="ECO:0000256" key="1">
    <source>
        <dbReference type="ARBA" id="ARBA00006754"/>
    </source>
</evidence>
<evidence type="ECO:0000313" key="3">
    <source>
        <dbReference type="Proteomes" id="UP000035704"/>
    </source>
</evidence>
<dbReference type="OrthoDB" id="143422at2"/>
<comment type="similarity">
    <text evidence="1">Belongs to the CdaR family.</text>
</comment>
<organism evidence="2 3">
    <name type="scientific">Clostridium aceticum</name>
    <dbReference type="NCBI Taxonomy" id="84022"/>
    <lineage>
        <taxon>Bacteria</taxon>
        <taxon>Bacillati</taxon>
        <taxon>Bacillota</taxon>
        <taxon>Clostridia</taxon>
        <taxon>Eubacteriales</taxon>
        <taxon>Clostridiaceae</taxon>
        <taxon>Clostridium</taxon>
    </lineage>
</organism>